<name>A0A167WEE8_9EURO</name>
<gene>
    <name evidence="2" type="ORF">AAP_04839</name>
</gene>
<keyword evidence="3" id="KW-1185">Reference proteome</keyword>
<organism evidence="2 3">
    <name type="scientific">Ascosphaera apis ARSEF 7405</name>
    <dbReference type="NCBI Taxonomy" id="392613"/>
    <lineage>
        <taxon>Eukaryota</taxon>
        <taxon>Fungi</taxon>
        <taxon>Dikarya</taxon>
        <taxon>Ascomycota</taxon>
        <taxon>Pezizomycotina</taxon>
        <taxon>Eurotiomycetes</taxon>
        <taxon>Eurotiomycetidae</taxon>
        <taxon>Onygenales</taxon>
        <taxon>Ascosphaeraceae</taxon>
        <taxon>Ascosphaera</taxon>
    </lineage>
</organism>
<feature type="region of interest" description="Disordered" evidence="1">
    <location>
        <begin position="57"/>
        <end position="79"/>
    </location>
</feature>
<feature type="region of interest" description="Disordered" evidence="1">
    <location>
        <begin position="112"/>
        <end position="133"/>
    </location>
</feature>
<protein>
    <submittedName>
        <fullName evidence="2">Spo12</fullName>
    </submittedName>
</protein>
<accession>A0A167WEE8</accession>
<reference evidence="2 3" key="1">
    <citation type="journal article" date="2016" name="Genome Biol. Evol.">
        <title>Divergent and convergent evolution of fungal pathogenicity.</title>
        <authorList>
            <person name="Shang Y."/>
            <person name="Xiao G."/>
            <person name="Zheng P."/>
            <person name="Cen K."/>
            <person name="Zhan S."/>
            <person name="Wang C."/>
        </authorList>
    </citation>
    <scope>NUCLEOTIDE SEQUENCE [LARGE SCALE GENOMIC DNA]</scope>
    <source>
        <strain evidence="2 3">ARSEF 7405</strain>
    </source>
</reference>
<dbReference type="VEuPathDB" id="FungiDB:AAP_04839"/>
<dbReference type="InterPro" id="IPR007727">
    <property type="entry name" value="Spo12"/>
</dbReference>
<evidence type="ECO:0000313" key="2">
    <source>
        <dbReference type="EMBL" id="KZZ88741.1"/>
    </source>
</evidence>
<comment type="caution">
    <text evidence="2">The sequence shown here is derived from an EMBL/GenBank/DDBJ whole genome shotgun (WGS) entry which is preliminary data.</text>
</comment>
<dbReference type="OrthoDB" id="5578329at2759"/>
<sequence length="133" mass="14434">MDQNTISEQTVVQQTPMEEQPTDVQKTIVSEGTTNDENLKAATVNSMEYHRQALREKIDSGEQGKGHYISPSDGIMSPATQKLSNIKGKRFQNAGKGNNLFAKTLGKKAFESKLSAASAPPETPEHANNASTE</sequence>
<dbReference type="AlphaFoldDB" id="A0A167WEE8"/>
<dbReference type="EMBL" id="AZGZ01000024">
    <property type="protein sequence ID" value="KZZ88741.1"/>
    <property type="molecule type" value="Genomic_DNA"/>
</dbReference>
<dbReference type="Pfam" id="PF05032">
    <property type="entry name" value="Spo12"/>
    <property type="match status" value="1"/>
</dbReference>
<feature type="region of interest" description="Disordered" evidence="1">
    <location>
        <begin position="1"/>
        <end position="23"/>
    </location>
</feature>
<dbReference type="Proteomes" id="UP000242877">
    <property type="component" value="Unassembled WGS sequence"/>
</dbReference>
<evidence type="ECO:0000313" key="3">
    <source>
        <dbReference type="Proteomes" id="UP000242877"/>
    </source>
</evidence>
<proteinExistence type="predicted"/>
<evidence type="ECO:0000256" key="1">
    <source>
        <dbReference type="SAM" id="MobiDB-lite"/>
    </source>
</evidence>